<proteinExistence type="predicted"/>
<evidence type="ECO:0000313" key="3">
    <source>
        <dbReference type="Proteomes" id="UP000054653"/>
    </source>
</evidence>
<evidence type="ECO:0000256" key="1">
    <source>
        <dbReference type="SAM" id="MobiDB-lite"/>
    </source>
</evidence>
<accession>A0A0V1CID7</accession>
<dbReference type="Proteomes" id="UP000054653">
    <property type="component" value="Unassembled WGS sequence"/>
</dbReference>
<sequence>LATGIFGCEHAYTGDHNTSDSYKSYYIMAQISSSFHQLRCTGKPLHSSSSSSSSSCTEASRPVTA</sequence>
<feature type="region of interest" description="Disordered" evidence="1">
    <location>
        <begin position="42"/>
        <end position="65"/>
    </location>
</feature>
<feature type="non-terminal residue" evidence="2">
    <location>
        <position position="1"/>
    </location>
</feature>
<comment type="caution">
    <text evidence="2">The sequence shown here is derived from an EMBL/GenBank/DDBJ whole genome shotgun (WGS) entry which is preliminary data.</text>
</comment>
<gene>
    <name evidence="2" type="ORF">T03_9866</name>
</gene>
<evidence type="ECO:0000313" key="2">
    <source>
        <dbReference type="EMBL" id="KRY48904.1"/>
    </source>
</evidence>
<reference evidence="2 3" key="1">
    <citation type="submission" date="2015-01" db="EMBL/GenBank/DDBJ databases">
        <title>Evolution of Trichinella species and genotypes.</title>
        <authorList>
            <person name="Korhonen P.K."/>
            <person name="Edoardo P."/>
            <person name="Giuseppe L.R."/>
            <person name="Gasser R.B."/>
        </authorList>
    </citation>
    <scope>NUCLEOTIDE SEQUENCE [LARGE SCALE GENOMIC DNA]</scope>
    <source>
        <strain evidence="2">ISS120</strain>
    </source>
</reference>
<organism evidence="2 3">
    <name type="scientific">Trichinella britovi</name>
    <name type="common">Parasitic roundworm</name>
    <dbReference type="NCBI Taxonomy" id="45882"/>
    <lineage>
        <taxon>Eukaryota</taxon>
        <taxon>Metazoa</taxon>
        <taxon>Ecdysozoa</taxon>
        <taxon>Nematoda</taxon>
        <taxon>Enoplea</taxon>
        <taxon>Dorylaimia</taxon>
        <taxon>Trichinellida</taxon>
        <taxon>Trichinellidae</taxon>
        <taxon>Trichinella</taxon>
    </lineage>
</organism>
<protein>
    <submittedName>
        <fullName evidence="2">Uncharacterized protein</fullName>
    </submittedName>
</protein>
<dbReference type="AlphaFoldDB" id="A0A0V1CID7"/>
<keyword evidence="3" id="KW-1185">Reference proteome</keyword>
<name>A0A0V1CID7_TRIBR</name>
<dbReference type="EMBL" id="JYDI01000192">
    <property type="protein sequence ID" value="KRY48904.1"/>
    <property type="molecule type" value="Genomic_DNA"/>
</dbReference>